<protein>
    <submittedName>
        <fullName evidence="1">Uncharacterized protein</fullName>
    </submittedName>
</protein>
<dbReference type="EMBL" id="CM055753">
    <property type="protein sequence ID" value="KAJ7991859.1"/>
    <property type="molecule type" value="Genomic_DNA"/>
</dbReference>
<comment type="caution">
    <text evidence="1">The sequence shown here is derived from an EMBL/GenBank/DDBJ whole genome shotgun (WGS) entry which is preliminary data.</text>
</comment>
<evidence type="ECO:0000313" key="1">
    <source>
        <dbReference type="EMBL" id="KAJ7991859.1"/>
    </source>
</evidence>
<sequence>MMDDGVYANQTLEFSPRKSGQGRNANTGVPASSSPSPGVPASPSRCIQILLVVLSFSLVCSLSALAAVSFLYSRCNQSDFLPEETSHLVSTPSANVRERTLSTRPNLTKLPVFKDCEPCPKHWVFHGGKCYFFSTDSLNWTQSRDRCVSMGGHLVIINSQEEQTFLSSRDFRLWIGLNDLKTEGQWLWMDNTSLNETGVK</sequence>
<organism evidence="1 2">
    <name type="scientific">Dallia pectoralis</name>
    <name type="common">Alaska blackfish</name>
    <dbReference type="NCBI Taxonomy" id="75939"/>
    <lineage>
        <taxon>Eukaryota</taxon>
        <taxon>Metazoa</taxon>
        <taxon>Chordata</taxon>
        <taxon>Craniata</taxon>
        <taxon>Vertebrata</taxon>
        <taxon>Euteleostomi</taxon>
        <taxon>Actinopterygii</taxon>
        <taxon>Neopterygii</taxon>
        <taxon>Teleostei</taxon>
        <taxon>Protacanthopterygii</taxon>
        <taxon>Esociformes</taxon>
        <taxon>Umbridae</taxon>
        <taxon>Dallia</taxon>
    </lineage>
</organism>
<gene>
    <name evidence="1" type="ORF">DPEC_G00288230</name>
</gene>
<keyword evidence="2" id="KW-1185">Reference proteome</keyword>
<accession>A0ACC2FKE2</accession>
<name>A0ACC2FKE2_DALPE</name>
<proteinExistence type="predicted"/>
<evidence type="ECO:0000313" key="2">
    <source>
        <dbReference type="Proteomes" id="UP001157502"/>
    </source>
</evidence>
<reference evidence="1" key="1">
    <citation type="submission" date="2021-05" db="EMBL/GenBank/DDBJ databases">
        <authorList>
            <person name="Pan Q."/>
            <person name="Jouanno E."/>
            <person name="Zahm M."/>
            <person name="Klopp C."/>
            <person name="Cabau C."/>
            <person name="Louis A."/>
            <person name="Berthelot C."/>
            <person name="Parey E."/>
            <person name="Roest Crollius H."/>
            <person name="Montfort J."/>
            <person name="Robinson-Rechavi M."/>
            <person name="Bouchez O."/>
            <person name="Lampietro C."/>
            <person name="Lopez Roques C."/>
            <person name="Donnadieu C."/>
            <person name="Postlethwait J."/>
            <person name="Bobe J."/>
            <person name="Dillon D."/>
            <person name="Chandos A."/>
            <person name="von Hippel F."/>
            <person name="Guiguen Y."/>
        </authorList>
    </citation>
    <scope>NUCLEOTIDE SEQUENCE</scope>
    <source>
        <strain evidence="1">YG-Jan2019</strain>
    </source>
</reference>
<dbReference type="Proteomes" id="UP001157502">
    <property type="component" value="Chromosome 26"/>
</dbReference>